<name>A0A381ZKY8_9ZZZZ</name>
<dbReference type="InterPro" id="IPR029055">
    <property type="entry name" value="Ntn_hydrolases_N"/>
</dbReference>
<evidence type="ECO:0000313" key="1">
    <source>
        <dbReference type="EMBL" id="SVA89413.1"/>
    </source>
</evidence>
<dbReference type="Gene3D" id="3.60.20.10">
    <property type="entry name" value="Glutamine Phosphoribosylpyrophosphate, subunit 1, domain 1"/>
    <property type="match status" value="1"/>
</dbReference>
<dbReference type="InterPro" id="IPR010430">
    <property type="entry name" value="DUF1028"/>
</dbReference>
<dbReference type="EMBL" id="UINC01021577">
    <property type="protein sequence ID" value="SVA89413.1"/>
    <property type="molecule type" value="Genomic_DNA"/>
</dbReference>
<reference evidence="1" key="1">
    <citation type="submission" date="2018-05" db="EMBL/GenBank/DDBJ databases">
        <authorList>
            <person name="Lanie J.A."/>
            <person name="Ng W.-L."/>
            <person name="Kazmierczak K.M."/>
            <person name="Andrzejewski T.M."/>
            <person name="Davidsen T.M."/>
            <person name="Wayne K.J."/>
            <person name="Tettelin H."/>
            <person name="Glass J.I."/>
            <person name="Rusch D."/>
            <person name="Podicherti R."/>
            <person name="Tsui H.-C.T."/>
            <person name="Winkler M.E."/>
        </authorList>
    </citation>
    <scope>NUCLEOTIDE SEQUENCE</scope>
</reference>
<proteinExistence type="predicted"/>
<feature type="non-terminal residue" evidence="1">
    <location>
        <position position="255"/>
    </location>
</feature>
<dbReference type="AlphaFoldDB" id="A0A381ZKY8"/>
<dbReference type="PROSITE" id="PS50293">
    <property type="entry name" value="TPR_REGION"/>
    <property type="match status" value="1"/>
</dbReference>
<dbReference type="Pfam" id="PF06267">
    <property type="entry name" value="DUF1028"/>
    <property type="match status" value="1"/>
</dbReference>
<accession>A0A381ZKY8</accession>
<organism evidence="1">
    <name type="scientific">marine metagenome</name>
    <dbReference type="NCBI Taxonomy" id="408172"/>
    <lineage>
        <taxon>unclassified sequences</taxon>
        <taxon>metagenomes</taxon>
        <taxon>ecological metagenomes</taxon>
    </lineage>
</organism>
<dbReference type="PANTHER" id="PTHR39328:SF1">
    <property type="entry name" value="BLL2871 PROTEIN"/>
    <property type="match status" value="1"/>
</dbReference>
<dbReference type="PANTHER" id="PTHR39328">
    <property type="entry name" value="BLL2871 PROTEIN"/>
    <property type="match status" value="1"/>
</dbReference>
<sequence length="255" mass="27203">MILSLVCLSAETPLRPVSTYSIVALDEETGQLGVAVQSHWFSVGTVVPWAKAGVGAVATQSIAEPSYGPKGLALMEQGIPADEALQSLLAKDLGAAVRQIAMVDAQGNVGVHTGSRCISYASHSTGKNYSVQANIMAKSTVPAAMIQAFENTPGNLAERMLAALDAAEAEGGDLRGRQSAAMLVVSGEPTGDPWKDRIVDLDVADHENPLLELRRLLRISQAYRHAQSGDEYMEQDEMEKALQEYSAAAKYYPDN</sequence>
<gene>
    <name evidence="1" type="ORF">METZ01_LOCUS142267</name>
</gene>
<dbReference type="SUPFAM" id="SSF56235">
    <property type="entry name" value="N-terminal nucleophile aminohydrolases (Ntn hydrolases)"/>
    <property type="match status" value="1"/>
</dbReference>
<protein>
    <submittedName>
        <fullName evidence="1">Uncharacterized protein</fullName>
    </submittedName>
</protein>